<protein>
    <submittedName>
        <fullName evidence="1">Necrosis inducing protein</fullName>
    </submittedName>
</protein>
<feature type="non-terminal residue" evidence="1">
    <location>
        <position position="1"/>
    </location>
</feature>
<proteinExistence type="predicted"/>
<sequence length="652" mass="72192">PKFTLQNRVTGTQKRAPAFSNFQRLFPSQGAKLASWVKFKLILATLQTSRSCVHYFRFRHSSFSVAMLYQYFSPLLFLGLTSLASGSVLHARDGDVAVGDKWKPHDEVAVFQQQAAYDLEGELELRFKPWLNDRSGCFPYAAVDKDGNHGMGLKPTGHSGGDCRDASKGQLYARVGTSNGRTGIVYSWYQPKVQTDTERHKHWYLTIVIWLYSDKCDPVADDYRVVGVSYSNGKETYDTSVSGNTLYSSGDSGSGPGNTHPIVGYDGQVNVFPSQDGTEYALSPPLISWKKLSPPAIEQLNGVQYEKARCPFNDNNIQASLDAAFNTNSYINLAAVADNCKSATPTSTPTPTATPAPPSTAKEVDLACMNQGPGFDPSNCVFSPIQNDGTAIDETDSEAIIKLMTAETFLRYIKGDKADLTDTCVFYTKGVTAAGAATGLSSAATEWACGESKKPRYTIWNLFPNAYDASIHKGVRDLYAMFTPGSWLEPIRKKQEEFEKTLPIGVVPPSIRYFQQMSESMAEACFGEIIIMTETPKELALYEPGKKYQDARFNNIFWSHERPVLQRKAKEGEAKLYVLDSNTKEAWEVIDVDTFELGSSIKFRRDMKLGHETSDVFDSKLQAKVANMCKRNGLGSQEPGQDWFGSYGSNGW</sequence>
<keyword evidence="2" id="KW-1185">Reference proteome</keyword>
<organism evidence="1 2">
    <name type="scientific">Colletotrichum tamarilloi</name>
    <dbReference type="NCBI Taxonomy" id="1209934"/>
    <lineage>
        <taxon>Eukaryota</taxon>
        <taxon>Fungi</taxon>
        <taxon>Dikarya</taxon>
        <taxon>Ascomycota</taxon>
        <taxon>Pezizomycotina</taxon>
        <taxon>Sordariomycetes</taxon>
        <taxon>Hypocreomycetidae</taxon>
        <taxon>Glomerellales</taxon>
        <taxon>Glomerellaceae</taxon>
        <taxon>Colletotrichum</taxon>
        <taxon>Colletotrichum acutatum species complex</taxon>
    </lineage>
</organism>
<dbReference type="EMBL" id="MLFU01000255">
    <property type="protein sequence ID" value="KAK1470905.1"/>
    <property type="molecule type" value="Genomic_DNA"/>
</dbReference>
<evidence type="ECO:0000313" key="2">
    <source>
        <dbReference type="Proteomes" id="UP001227543"/>
    </source>
</evidence>
<dbReference type="Proteomes" id="UP001227543">
    <property type="component" value="Unassembled WGS sequence"/>
</dbReference>
<accession>A0ABQ9QHP4</accession>
<dbReference type="Pfam" id="PF05630">
    <property type="entry name" value="NPP1"/>
    <property type="match status" value="1"/>
</dbReference>
<reference evidence="1 2" key="1">
    <citation type="submission" date="2016-10" db="EMBL/GenBank/DDBJ databases">
        <title>The genome sequence of Colletotrichum fioriniae PJ7.</title>
        <authorList>
            <person name="Baroncelli R."/>
        </authorList>
    </citation>
    <scope>NUCLEOTIDE SEQUENCE [LARGE SCALE GENOMIC DNA]</scope>
    <source>
        <strain evidence="1 2">Tom-12</strain>
    </source>
</reference>
<dbReference type="GeneID" id="85416957"/>
<name>A0ABQ9QHP4_9PEZI</name>
<comment type="caution">
    <text evidence="1">The sequence shown here is derived from an EMBL/GenBank/DDBJ whole genome shotgun (WGS) entry which is preliminary data.</text>
</comment>
<dbReference type="InterPro" id="IPR008701">
    <property type="entry name" value="NPP1"/>
</dbReference>
<dbReference type="PANTHER" id="PTHR33657">
    <property type="entry name" value="DOMAIN PROTEIN, PUTATIVE (AFU_ORTHOLOGUE AFUA_5G00600)-RELATED"/>
    <property type="match status" value="1"/>
</dbReference>
<evidence type="ECO:0000313" key="1">
    <source>
        <dbReference type="EMBL" id="KAK1470905.1"/>
    </source>
</evidence>
<gene>
    <name evidence="1" type="ORF">CTAM01_16727</name>
</gene>
<dbReference type="PANTHER" id="PTHR33657:SF6">
    <property type="entry name" value="SECRETED PROTEIN"/>
    <property type="match status" value="1"/>
</dbReference>
<dbReference type="RefSeq" id="XP_060372702.1">
    <property type="nucleotide sequence ID" value="XM_060532719.1"/>
</dbReference>